<evidence type="ECO:0000313" key="1">
    <source>
        <dbReference type="EMBL" id="SMF32346.1"/>
    </source>
</evidence>
<dbReference type="AlphaFoldDB" id="A0A1Y6BX34"/>
<dbReference type="InterPro" id="IPR012659">
    <property type="entry name" value="CHP02444"/>
</dbReference>
<proteinExistence type="predicted"/>
<name>A0A1Y6BX34_9PROT</name>
<evidence type="ECO:0000313" key="2">
    <source>
        <dbReference type="Proteomes" id="UP000192917"/>
    </source>
</evidence>
<dbReference type="Pfam" id="PF09523">
    <property type="entry name" value="DUF2390"/>
    <property type="match status" value="1"/>
</dbReference>
<dbReference type="EMBL" id="FWZX01000011">
    <property type="protein sequence ID" value="SMF32346.1"/>
    <property type="molecule type" value="Genomic_DNA"/>
</dbReference>
<dbReference type="STRING" id="560819.SAMN05428998_11132"/>
<gene>
    <name evidence="1" type="ORF">SAMN05428998_11132</name>
</gene>
<accession>A0A1Y6BX34</accession>
<protein>
    <submittedName>
        <fullName evidence="1">Uncharacterized protein</fullName>
    </submittedName>
</protein>
<keyword evidence="2" id="KW-1185">Reference proteome</keyword>
<organism evidence="1 2">
    <name type="scientific">Tistlia consotensis USBA 355</name>
    <dbReference type="NCBI Taxonomy" id="560819"/>
    <lineage>
        <taxon>Bacteria</taxon>
        <taxon>Pseudomonadati</taxon>
        <taxon>Pseudomonadota</taxon>
        <taxon>Alphaproteobacteria</taxon>
        <taxon>Rhodospirillales</taxon>
        <taxon>Rhodovibrionaceae</taxon>
        <taxon>Tistlia</taxon>
    </lineage>
</organism>
<dbReference type="Proteomes" id="UP000192917">
    <property type="component" value="Unassembled WGS sequence"/>
</dbReference>
<reference evidence="1 2" key="1">
    <citation type="submission" date="2017-04" db="EMBL/GenBank/DDBJ databases">
        <authorList>
            <person name="Afonso C.L."/>
            <person name="Miller P.J."/>
            <person name="Scott M.A."/>
            <person name="Spackman E."/>
            <person name="Goraichik I."/>
            <person name="Dimitrov K.M."/>
            <person name="Suarez D.L."/>
            <person name="Swayne D.E."/>
        </authorList>
    </citation>
    <scope>NUCLEOTIDE SEQUENCE [LARGE SCALE GENOMIC DNA]</scope>
    <source>
        <strain evidence="1 2">USBA 355</strain>
    </source>
</reference>
<sequence>MRPLRSVRRRLKGLPGAGHEALRQRIKRDELEAERLEQDLLHEALPLAPAAADREAAQANLLAYAGAEAPELAALLSALD</sequence>